<sequence>MNGFVNRLERQILLSAANRSVFDIRPFDERSAATIAWILVLSIDAVKVFEVFPFRIFLFVGETIPEQIDDETERERNVC</sequence>
<protein>
    <submittedName>
        <fullName evidence="1">Uncharacterized protein</fullName>
    </submittedName>
</protein>
<gene>
    <name evidence="1" type="ORF">BAUR9175_02976</name>
</gene>
<evidence type="ECO:0000313" key="1">
    <source>
        <dbReference type="EMBL" id="SMX93002.1"/>
    </source>
</evidence>
<dbReference type="AlphaFoldDB" id="A0A2H1K120"/>
<name>A0A2H1K120_BREAU</name>
<evidence type="ECO:0000313" key="2">
    <source>
        <dbReference type="Proteomes" id="UP000234525"/>
    </source>
</evidence>
<dbReference type="Proteomes" id="UP000234525">
    <property type="component" value="Unassembled WGS sequence"/>
</dbReference>
<reference evidence="1" key="1">
    <citation type="submission" date="2017-03" db="EMBL/GenBank/DDBJ databases">
        <authorList>
            <person name="Monnet C."/>
        </authorList>
    </citation>
    <scope>NUCLEOTIDE SEQUENCE [LARGE SCALE GENOMIC DNA]</scope>
    <source>
        <strain evidence="1">ATCC 9175</strain>
    </source>
</reference>
<keyword evidence="2" id="KW-1185">Reference proteome</keyword>
<comment type="caution">
    <text evidence="1">The sequence shown here is derived from an EMBL/GenBank/DDBJ whole genome shotgun (WGS) entry which is preliminary data.</text>
</comment>
<dbReference type="EMBL" id="FXZB01000022">
    <property type="protein sequence ID" value="SMX93002.1"/>
    <property type="molecule type" value="Genomic_DNA"/>
</dbReference>
<organism evidence="1 2">
    <name type="scientific">Brevibacterium aurantiacum</name>
    <dbReference type="NCBI Taxonomy" id="273384"/>
    <lineage>
        <taxon>Bacteria</taxon>
        <taxon>Bacillati</taxon>
        <taxon>Actinomycetota</taxon>
        <taxon>Actinomycetes</taxon>
        <taxon>Micrococcales</taxon>
        <taxon>Brevibacteriaceae</taxon>
        <taxon>Brevibacterium</taxon>
    </lineage>
</organism>
<proteinExistence type="predicted"/>
<accession>A0A2H1K120</accession>